<keyword evidence="4" id="KW-1003">Cell membrane</keyword>
<protein>
    <submittedName>
        <fullName evidence="9">ABC transporter related protein</fullName>
    </submittedName>
</protein>
<dbReference type="SMART" id="SM00382">
    <property type="entry name" value="AAA"/>
    <property type="match status" value="1"/>
</dbReference>
<keyword evidence="3" id="KW-0813">Transport</keyword>
<dbReference type="Pfam" id="PF00005">
    <property type="entry name" value="ABC_tran"/>
    <property type="match status" value="1"/>
</dbReference>
<keyword evidence="9" id="KW-0614">Plasmid</keyword>
<dbReference type="GO" id="GO:0005524">
    <property type="term" value="F:ATP binding"/>
    <property type="evidence" value="ECO:0007669"/>
    <property type="project" value="UniProtKB-KW"/>
</dbReference>
<evidence type="ECO:0000256" key="6">
    <source>
        <dbReference type="ARBA" id="ARBA00022840"/>
    </source>
</evidence>
<evidence type="ECO:0000313" key="9">
    <source>
        <dbReference type="EMBL" id="ABL72962.1"/>
    </source>
</evidence>
<evidence type="ECO:0000259" key="8">
    <source>
        <dbReference type="PROSITE" id="PS50893"/>
    </source>
</evidence>
<comment type="similarity">
    <text evidence="2">Belongs to the ABC transporter superfamily.</text>
</comment>
<dbReference type="EMBL" id="CP000491">
    <property type="protein sequence ID" value="ABL72962.1"/>
    <property type="molecule type" value="Genomic_DNA"/>
</dbReference>
<dbReference type="InterPro" id="IPR017871">
    <property type="entry name" value="ABC_transporter-like_CS"/>
</dbReference>
<evidence type="ECO:0000256" key="2">
    <source>
        <dbReference type="ARBA" id="ARBA00005417"/>
    </source>
</evidence>
<dbReference type="InterPro" id="IPR003439">
    <property type="entry name" value="ABC_transporter-like_ATP-bd"/>
</dbReference>
<dbReference type="KEGG" id="pde:Pden_4902"/>
<dbReference type="eggNOG" id="COG0444">
    <property type="taxonomic scope" value="Bacteria"/>
</dbReference>
<dbReference type="GO" id="GO:0016887">
    <property type="term" value="F:ATP hydrolysis activity"/>
    <property type="evidence" value="ECO:0007669"/>
    <property type="project" value="InterPro"/>
</dbReference>
<dbReference type="Gene3D" id="3.40.50.300">
    <property type="entry name" value="P-loop containing nucleotide triphosphate hydrolases"/>
    <property type="match status" value="1"/>
</dbReference>
<reference evidence="10" key="1">
    <citation type="submission" date="2006-12" db="EMBL/GenBank/DDBJ databases">
        <title>Complete sequence of plasmid 1 of Paracoccus denitrificans PD1222.</title>
        <authorList>
            <person name="Copeland A."/>
            <person name="Lucas S."/>
            <person name="Lapidus A."/>
            <person name="Barry K."/>
            <person name="Detter J.C."/>
            <person name="Glavina del Rio T."/>
            <person name="Hammon N."/>
            <person name="Israni S."/>
            <person name="Dalin E."/>
            <person name="Tice H."/>
            <person name="Pitluck S."/>
            <person name="Munk A.C."/>
            <person name="Brettin T."/>
            <person name="Bruce D."/>
            <person name="Han C."/>
            <person name="Tapia R."/>
            <person name="Gilna P."/>
            <person name="Schmutz J."/>
            <person name="Larimer F."/>
            <person name="Land M."/>
            <person name="Hauser L."/>
            <person name="Kyrpides N."/>
            <person name="Lykidis A."/>
            <person name="Spiro S."/>
            <person name="Richardson D.J."/>
            <person name="Moir J.W.B."/>
            <person name="Ferguson S.J."/>
            <person name="van Spanning R.J.M."/>
            <person name="Richardson P."/>
        </authorList>
    </citation>
    <scope>NUCLEOTIDE SEQUENCE [LARGE SCALE GENOMIC DNA]</scope>
    <source>
        <strain evidence="10">Pd 1222</strain>
        <plasmid evidence="10">pPD1222</plasmid>
    </source>
</reference>
<name>A1BBR8_PARDP</name>
<keyword evidence="10" id="KW-1185">Reference proteome</keyword>
<keyword evidence="6" id="KW-0067">ATP-binding</keyword>
<dbReference type="GO" id="GO:0005886">
    <property type="term" value="C:plasma membrane"/>
    <property type="evidence" value="ECO:0007669"/>
    <property type="project" value="UniProtKB-SubCell"/>
</dbReference>
<dbReference type="Proteomes" id="UP000000361">
    <property type="component" value="Chromosome 1"/>
</dbReference>
<evidence type="ECO:0000256" key="1">
    <source>
        <dbReference type="ARBA" id="ARBA00004417"/>
    </source>
</evidence>
<dbReference type="InterPro" id="IPR027417">
    <property type="entry name" value="P-loop_NTPase"/>
</dbReference>
<dbReference type="HOGENOM" id="CLU_000604_1_23_5"/>
<dbReference type="SUPFAM" id="SSF52540">
    <property type="entry name" value="P-loop containing nucleoside triphosphate hydrolases"/>
    <property type="match status" value="1"/>
</dbReference>
<dbReference type="PROSITE" id="PS50893">
    <property type="entry name" value="ABC_TRANSPORTER_2"/>
    <property type="match status" value="1"/>
</dbReference>
<geneLocation type="plasmid" evidence="10">
    <name>pPD1222</name>
</geneLocation>
<feature type="domain" description="ABC transporter" evidence="8">
    <location>
        <begin position="19"/>
        <end position="237"/>
    </location>
</feature>
<comment type="subcellular location">
    <subcellularLocation>
        <location evidence="1">Cell inner membrane</location>
        <topology evidence="1">Peripheral membrane protein</topology>
    </subcellularLocation>
</comment>
<dbReference type="CDD" id="cd03257">
    <property type="entry name" value="ABC_NikE_OppD_transporters"/>
    <property type="match status" value="1"/>
</dbReference>
<evidence type="ECO:0000256" key="7">
    <source>
        <dbReference type="ARBA" id="ARBA00023136"/>
    </source>
</evidence>
<evidence type="ECO:0000313" key="10">
    <source>
        <dbReference type="Proteomes" id="UP000000361"/>
    </source>
</evidence>
<organism evidence="9 10">
    <name type="scientific">Paracoccus denitrificans (strain Pd 1222)</name>
    <dbReference type="NCBI Taxonomy" id="318586"/>
    <lineage>
        <taxon>Bacteria</taxon>
        <taxon>Pseudomonadati</taxon>
        <taxon>Pseudomonadota</taxon>
        <taxon>Alphaproteobacteria</taxon>
        <taxon>Rhodobacterales</taxon>
        <taxon>Paracoccaceae</taxon>
        <taxon>Paracoccus</taxon>
    </lineage>
</organism>
<accession>A1BBR8</accession>
<dbReference type="PROSITE" id="PS00211">
    <property type="entry name" value="ABC_TRANSPORTER_1"/>
    <property type="match status" value="1"/>
</dbReference>
<dbReference type="InterPro" id="IPR003593">
    <property type="entry name" value="AAA+_ATPase"/>
</dbReference>
<evidence type="ECO:0000256" key="4">
    <source>
        <dbReference type="ARBA" id="ARBA00022475"/>
    </source>
</evidence>
<dbReference type="PANTHER" id="PTHR43297:SF2">
    <property type="entry name" value="DIPEPTIDE TRANSPORT ATP-BINDING PROTEIN DPPD"/>
    <property type="match status" value="1"/>
</dbReference>
<sequence>MSRASTISIQNARAAMPVLRISDLVVSYDGMPVVHGVDLDVGAGEVVALVGESGSGKTTTAQSVIGLLPGNGRVESGRIELNGEDVSRWPDRRFDAIRCSVVSLIPQDPGTSLNPVRSIGSQISEIFRLHGRRDRKGIRAEVIALLDHVGLSRPELRYRQYPHELSGGMRQRVLIAVALALKPALVIADEPTSALDVTVQKRILDLIDELRAEYGTSVDYTRQLIDAIPGQRFGIAPQARNRA</sequence>
<dbReference type="OrthoDB" id="9805488at2"/>
<evidence type="ECO:0000256" key="5">
    <source>
        <dbReference type="ARBA" id="ARBA00022741"/>
    </source>
</evidence>
<dbReference type="InterPro" id="IPR050388">
    <property type="entry name" value="ABC_Ni/Peptide_Import"/>
</dbReference>
<dbReference type="EnsemblBacteria" id="ABL72962">
    <property type="protein sequence ID" value="ABL72962"/>
    <property type="gene ID" value="Pden_4902"/>
</dbReference>
<gene>
    <name evidence="9" type="ordered locus">Pden_4902</name>
</gene>
<evidence type="ECO:0000256" key="3">
    <source>
        <dbReference type="ARBA" id="ARBA00022448"/>
    </source>
</evidence>
<proteinExistence type="inferred from homology"/>
<keyword evidence="7" id="KW-0472">Membrane</keyword>
<dbReference type="PANTHER" id="PTHR43297">
    <property type="entry name" value="OLIGOPEPTIDE TRANSPORT ATP-BINDING PROTEIN APPD"/>
    <property type="match status" value="1"/>
</dbReference>
<dbReference type="AlphaFoldDB" id="A1BBR8"/>
<keyword evidence="5" id="KW-0547">Nucleotide-binding</keyword>